<dbReference type="Proteomes" id="UP001175353">
    <property type="component" value="Unassembled WGS sequence"/>
</dbReference>
<dbReference type="PROSITE" id="PS51388">
    <property type="entry name" value="GED"/>
    <property type="match status" value="1"/>
</dbReference>
<dbReference type="AlphaFoldDB" id="A0AAN6KG77"/>
<evidence type="ECO:0000313" key="3">
    <source>
        <dbReference type="Proteomes" id="UP001175353"/>
    </source>
</evidence>
<feature type="domain" description="GED" evidence="1">
    <location>
        <begin position="87"/>
        <end position="202"/>
    </location>
</feature>
<evidence type="ECO:0000259" key="1">
    <source>
        <dbReference type="PROSITE" id="PS51388"/>
    </source>
</evidence>
<name>A0AAN6KG77_9PEZI</name>
<reference evidence="2" key="1">
    <citation type="submission" date="2023-06" db="EMBL/GenBank/DDBJ databases">
        <title>Black Yeasts Isolated from many extreme environments.</title>
        <authorList>
            <person name="Coleine C."/>
            <person name="Stajich J.E."/>
            <person name="Selbmann L."/>
        </authorList>
    </citation>
    <scope>NUCLEOTIDE SEQUENCE</scope>
    <source>
        <strain evidence="2">CCFEE 5200</strain>
    </source>
</reference>
<sequence>MAEFHIKKVAQVCANFVAAAITCTVADDVADRLQAFTVDPALDARLKRTKAELIRIIANNKHHPITYNPTYTAIVQDMRREKSKSKFKQIVDKAKTSVHNASTNMIETYLKPNVLDRGKGDLLELDMDKTAVTKQVVERHLMRDLAADTISPTLIGDMTDEEIAFVAAEPEETTRLRSNLETRKAMLEKGQETFKSALGLCK</sequence>
<dbReference type="InterPro" id="IPR020850">
    <property type="entry name" value="GED_dom"/>
</dbReference>
<accession>A0AAN6KG77</accession>
<keyword evidence="3" id="KW-1185">Reference proteome</keyword>
<gene>
    <name evidence="2" type="ORF">LTR91_012079</name>
</gene>
<organism evidence="2 3">
    <name type="scientific">Friedmanniomyces endolithicus</name>
    <dbReference type="NCBI Taxonomy" id="329885"/>
    <lineage>
        <taxon>Eukaryota</taxon>
        <taxon>Fungi</taxon>
        <taxon>Dikarya</taxon>
        <taxon>Ascomycota</taxon>
        <taxon>Pezizomycotina</taxon>
        <taxon>Dothideomycetes</taxon>
        <taxon>Dothideomycetidae</taxon>
        <taxon>Mycosphaerellales</taxon>
        <taxon>Teratosphaeriaceae</taxon>
        <taxon>Friedmanniomyces</taxon>
    </lineage>
</organism>
<evidence type="ECO:0000313" key="2">
    <source>
        <dbReference type="EMBL" id="KAK0980952.1"/>
    </source>
</evidence>
<protein>
    <recommendedName>
        <fullName evidence="1">GED domain-containing protein</fullName>
    </recommendedName>
</protein>
<proteinExistence type="predicted"/>
<comment type="caution">
    <text evidence="2">The sequence shown here is derived from an EMBL/GenBank/DDBJ whole genome shotgun (WGS) entry which is preliminary data.</text>
</comment>
<dbReference type="EMBL" id="JAUJLE010000114">
    <property type="protein sequence ID" value="KAK0980952.1"/>
    <property type="molecule type" value="Genomic_DNA"/>
</dbReference>